<dbReference type="CDD" id="cd20071">
    <property type="entry name" value="SET_SMYD"/>
    <property type="match status" value="1"/>
</dbReference>
<gene>
    <name evidence="2" type="ORF">VE01_07541</name>
</gene>
<reference evidence="2 3" key="1">
    <citation type="submission" date="2016-03" db="EMBL/GenBank/DDBJ databases">
        <title>Comparative genomics of Pseudogymnoascus destructans, the fungus causing white-nose syndrome of bats.</title>
        <authorList>
            <person name="Palmer J.M."/>
            <person name="Drees K.P."/>
            <person name="Foster J.T."/>
            <person name="Lindner D.L."/>
        </authorList>
    </citation>
    <scope>NUCLEOTIDE SEQUENCE [LARGE SCALE GENOMIC DNA]</scope>
    <source>
        <strain evidence="2 3">UAMH 10579</strain>
    </source>
</reference>
<dbReference type="InterPro" id="IPR046341">
    <property type="entry name" value="SET_dom_sf"/>
</dbReference>
<dbReference type="PANTHER" id="PTHR47643:SF2">
    <property type="entry name" value="TPR DOMAIN PROTEIN (AFU_ORTHOLOGUE AFUA_5G12710)"/>
    <property type="match status" value="1"/>
</dbReference>
<reference evidence="3" key="2">
    <citation type="journal article" date="2018" name="Nat. Commun.">
        <title>Extreme sensitivity to ultraviolet light in the fungal pathogen causing white-nose syndrome of bats.</title>
        <authorList>
            <person name="Palmer J.M."/>
            <person name="Drees K.P."/>
            <person name="Foster J.T."/>
            <person name="Lindner D.L."/>
        </authorList>
    </citation>
    <scope>NUCLEOTIDE SEQUENCE [LARGE SCALE GENOMIC DNA]</scope>
    <source>
        <strain evidence="3">UAMH 10579</strain>
    </source>
</reference>
<dbReference type="SMART" id="SM00317">
    <property type="entry name" value="SET"/>
    <property type="match status" value="1"/>
</dbReference>
<dbReference type="PROSITE" id="PS50280">
    <property type="entry name" value="SET"/>
    <property type="match status" value="1"/>
</dbReference>
<organism evidence="2 3">
    <name type="scientific">Pseudogymnoascus verrucosus</name>
    <dbReference type="NCBI Taxonomy" id="342668"/>
    <lineage>
        <taxon>Eukaryota</taxon>
        <taxon>Fungi</taxon>
        <taxon>Dikarya</taxon>
        <taxon>Ascomycota</taxon>
        <taxon>Pezizomycotina</taxon>
        <taxon>Leotiomycetes</taxon>
        <taxon>Thelebolales</taxon>
        <taxon>Thelebolaceae</taxon>
        <taxon>Pseudogymnoascus</taxon>
    </lineage>
</organism>
<dbReference type="OrthoDB" id="438641at2759"/>
<dbReference type="SUPFAM" id="SSF48452">
    <property type="entry name" value="TPR-like"/>
    <property type="match status" value="1"/>
</dbReference>
<protein>
    <recommendedName>
        <fullName evidence="1">SET domain-containing protein</fullName>
    </recommendedName>
</protein>
<name>A0A1B8GGH8_9PEZI</name>
<evidence type="ECO:0000259" key="1">
    <source>
        <dbReference type="PROSITE" id="PS50280"/>
    </source>
</evidence>
<dbReference type="InterPro" id="IPR001214">
    <property type="entry name" value="SET_dom"/>
</dbReference>
<dbReference type="InterPro" id="IPR011990">
    <property type="entry name" value="TPR-like_helical_dom_sf"/>
</dbReference>
<keyword evidence="3" id="KW-1185">Reference proteome</keyword>
<feature type="domain" description="SET" evidence="1">
    <location>
        <begin position="342"/>
        <end position="532"/>
    </location>
</feature>
<dbReference type="Gene3D" id="2.170.270.10">
    <property type="entry name" value="SET domain"/>
    <property type="match status" value="1"/>
</dbReference>
<dbReference type="Proteomes" id="UP000091956">
    <property type="component" value="Unassembled WGS sequence"/>
</dbReference>
<dbReference type="RefSeq" id="XP_018128671.1">
    <property type="nucleotide sequence ID" value="XM_018276975.2"/>
</dbReference>
<evidence type="ECO:0000313" key="3">
    <source>
        <dbReference type="Proteomes" id="UP000091956"/>
    </source>
</evidence>
<dbReference type="AlphaFoldDB" id="A0A1B8GGH8"/>
<evidence type="ECO:0000313" key="2">
    <source>
        <dbReference type="EMBL" id="OBT94938.1"/>
    </source>
</evidence>
<dbReference type="SUPFAM" id="SSF82199">
    <property type="entry name" value="SET domain"/>
    <property type="match status" value="1"/>
</dbReference>
<dbReference type="PANTHER" id="PTHR47643">
    <property type="entry name" value="TPR DOMAIN PROTEIN (AFU_ORTHOLOGUE AFUA_5G12710)"/>
    <property type="match status" value="1"/>
</dbReference>
<dbReference type="Pfam" id="PF00856">
    <property type="entry name" value="SET"/>
    <property type="match status" value="1"/>
</dbReference>
<dbReference type="EMBL" id="KV460239">
    <property type="protein sequence ID" value="OBT94938.1"/>
    <property type="molecule type" value="Genomic_DNA"/>
</dbReference>
<proteinExistence type="predicted"/>
<dbReference type="STRING" id="342668.A0A1B8GGH8"/>
<dbReference type="Gene3D" id="1.25.40.10">
    <property type="entry name" value="Tetratricopeptide repeat domain"/>
    <property type="match status" value="1"/>
</dbReference>
<sequence length="742" mass="81923">MDTLNVSHQREYMAQMARQREALLAASARAGKAPAKKSREDVLSTFKKQAKRAEKGRMQAIRSSETQIQSTFVPPAYAACVLPVADLEKMGVDELRLETHHRGRYVLLRAVAGPSRMTALVGVGEDEEGRVVRVQIYQQGDENEVWKVGGVVVVKEPYFKESGDGDTGIRVDHMGDVMALPANHPLVPEKWRKGVDAVLVREWVDRAAEAIKGERYWEALDQCKSALLASPPPTPEEATEIKLKLAAAYLKVGYFEAAESAIDSVDPTPESLKLQAEAFYNLARYDECMASLGKLPEQDSTLLEKAKTRLVEQETGAYDFRSIFTELSTLNPPTVDRATYIGPVDIRVSPGKGRGLFTTRAVEAGELLMCEKAFAYSFFDQSAPAEMHKTKLSMVFNTEEGSIIFGTLGTLITEAVQKVARNPSLHDFVSSLYHGSYKAPTVNQIDDHPVIDTFLIERIISHNCFGCPPTSLMAHVTPGPPKRAYSSGLWPLCATLNHSCLPTARRSFIGDLQVVRATRDLPADTELVWAYNEVSEDPAQTRSALANWGFVCSCSLCTEAMRTPEKVRKRRELLRTDLRACVMVKNPDDIDVPKAERLVAAVEATYKAKPVEAPRESMCGLQLMITRVHKNRGEAAKVVGAALKVLRLLGFEVKGAKVPRGKEEFEVVKWGYMAHGVVETWVQLWVAYATVAPELCADAERCARICYKICVGEDETFDDSYGRKARKAMEDDAAAAPGVSTA</sequence>
<dbReference type="GeneID" id="28840927"/>
<dbReference type="InterPro" id="IPR053209">
    <property type="entry name" value="Gramillin-biosynth_MTr"/>
</dbReference>
<accession>A0A1B8GGH8</accession>